<evidence type="ECO:0000259" key="4">
    <source>
        <dbReference type="Pfam" id="PF14689"/>
    </source>
</evidence>
<keyword evidence="3 5" id="KW-0418">Kinase</keyword>
<keyword evidence="1" id="KW-0597">Phosphoprotein</keyword>
<dbReference type="InterPro" id="IPR016120">
    <property type="entry name" value="Sig_transdc_His_kin_SpoOB"/>
</dbReference>
<proteinExistence type="predicted"/>
<evidence type="ECO:0000256" key="2">
    <source>
        <dbReference type="ARBA" id="ARBA00022679"/>
    </source>
</evidence>
<organism evidence="5 6">
    <name type="scientific">Oxobacter pfennigii</name>
    <dbReference type="NCBI Taxonomy" id="36849"/>
    <lineage>
        <taxon>Bacteria</taxon>
        <taxon>Bacillati</taxon>
        <taxon>Bacillota</taxon>
        <taxon>Clostridia</taxon>
        <taxon>Eubacteriales</taxon>
        <taxon>Clostridiaceae</taxon>
        <taxon>Oxobacter</taxon>
    </lineage>
</organism>
<dbReference type="AlphaFoldDB" id="A0A0P8X088"/>
<evidence type="ECO:0000256" key="1">
    <source>
        <dbReference type="ARBA" id="ARBA00022553"/>
    </source>
</evidence>
<dbReference type="Proteomes" id="UP000050326">
    <property type="component" value="Unassembled WGS sequence"/>
</dbReference>
<comment type="caution">
    <text evidence="5">The sequence shown here is derived from an EMBL/GenBank/DDBJ whole genome shotgun (WGS) entry which is preliminary data.</text>
</comment>
<dbReference type="RefSeq" id="WP_054875356.1">
    <property type="nucleotide sequence ID" value="NZ_LKET01000032.1"/>
</dbReference>
<dbReference type="OrthoDB" id="1634477at2"/>
<evidence type="ECO:0000313" key="5">
    <source>
        <dbReference type="EMBL" id="KPU44164.1"/>
    </source>
</evidence>
<feature type="domain" description="SpoOB alpha-helical" evidence="4">
    <location>
        <begin position="10"/>
        <end position="64"/>
    </location>
</feature>
<keyword evidence="6" id="KW-1185">Reference proteome</keyword>
<dbReference type="SUPFAM" id="SSF55890">
    <property type="entry name" value="Sporulation response regulatory protein Spo0B"/>
    <property type="match status" value="1"/>
</dbReference>
<accession>A0A0P8X088</accession>
<dbReference type="Pfam" id="PF14689">
    <property type="entry name" value="SPOB_a"/>
    <property type="match status" value="1"/>
</dbReference>
<dbReference type="EMBL" id="LKET01000032">
    <property type="protein sequence ID" value="KPU44164.1"/>
    <property type="molecule type" value="Genomic_DNA"/>
</dbReference>
<dbReference type="STRING" id="36849.OXPF_23320"/>
<evidence type="ECO:0000256" key="3">
    <source>
        <dbReference type="ARBA" id="ARBA00022777"/>
    </source>
</evidence>
<sequence length="200" mass="23714">MKACDEIQLNTDTEIVKYLREQRHDFMNHIQVIWGYLQLNKAEAAAKYIAELNKKFAVSGMLFKTNNPVLSLFLYNYIRKIQKFGMDVDLDIDVESIGDVFFFDIIKLTQFLEKIFDEVIEHTHKLKEKIIYIDIYEEDRLYLTVSNYNNADDNFELQEGQNNEELMDYLNYLKEIDAKVQYKTMGDFILISIGFLNREA</sequence>
<protein>
    <submittedName>
        <fullName evidence="5">Sensory histidine kinase DcuS</fullName>
    </submittedName>
</protein>
<dbReference type="Gene3D" id="1.10.287.130">
    <property type="match status" value="1"/>
</dbReference>
<dbReference type="InterPro" id="IPR039506">
    <property type="entry name" value="SPOB_a"/>
</dbReference>
<reference evidence="5 6" key="1">
    <citation type="submission" date="2015-09" db="EMBL/GenBank/DDBJ databases">
        <title>Genome sequence of Oxobacter pfennigii DSM 3222.</title>
        <authorList>
            <person name="Poehlein A."/>
            <person name="Bengelsdorf F.R."/>
            <person name="Schiel-Bengelsdorf B."/>
            <person name="Duerre P."/>
            <person name="Daniel R."/>
        </authorList>
    </citation>
    <scope>NUCLEOTIDE SEQUENCE [LARGE SCALE GENOMIC DNA]</scope>
    <source>
        <strain evidence="5 6">DSM 3222</strain>
    </source>
</reference>
<name>A0A0P8X088_9CLOT</name>
<evidence type="ECO:0000313" key="6">
    <source>
        <dbReference type="Proteomes" id="UP000050326"/>
    </source>
</evidence>
<keyword evidence="2" id="KW-0808">Transferase</keyword>
<gene>
    <name evidence="5" type="ORF">OXPF_23320</name>
</gene>
<dbReference type="GO" id="GO:0000155">
    <property type="term" value="F:phosphorelay sensor kinase activity"/>
    <property type="evidence" value="ECO:0007669"/>
    <property type="project" value="InterPro"/>
</dbReference>